<sequence length="114" mass="12929">IMKTLSQRGSELADKLAHPGDVLLGVDDLPDYVKAYQERAIDDVTSREFDFWTNSERSEVQGDLDDFDRIDRLLTAPTPEPEFLAMEVAKGRTIGEITAEHKETWFPGGYDDPR</sequence>
<gene>
    <name evidence="1" type="ORF">S03H2_43376</name>
</gene>
<reference evidence="1" key="1">
    <citation type="journal article" date="2014" name="Front. Microbiol.">
        <title>High frequency of phylogenetically diverse reductive dehalogenase-homologous genes in deep subseafloor sedimentary metagenomes.</title>
        <authorList>
            <person name="Kawai M."/>
            <person name="Futagami T."/>
            <person name="Toyoda A."/>
            <person name="Takaki Y."/>
            <person name="Nishi S."/>
            <person name="Hori S."/>
            <person name="Arai W."/>
            <person name="Tsubouchi T."/>
            <person name="Morono Y."/>
            <person name="Uchiyama I."/>
            <person name="Ito T."/>
            <person name="Fujiyama A."/>
            <person name="Inagaki F."/>
            <person name="Takami H."/>
        </authorList>
    </citation>
    <scope>NUCLEOTIDE SEQUENCE</scope>
    <source>
        <strain evidence="1">Expedition CK06-06</strain>
    </source>
</reference>
<accession>X1HI86</accession>
<proteinExistence type="predicted"/>
<evidence type="ECO:0000313" key="1">
    <source>
        <dbReference type="EMBL" id="GAH69871.1"/>
    </source>
</evidence>
<protein>
    <submittedName>
        <fullName evidence="1">Uncharacterized protein</fullName>
    </submittedName>
</protein>
<dbReference type="EMBL" id="BARU01027054">
    <property type="protein sequence ID" value="GAH69871.1"/>
    <property type="molecule type" value="Genomic_DNA"/>
</dbReference>
<feature type="non-terminal residue" evidence="1">
    <location>
        <position position="1"/>
    </location>
</feature>
<dbReference type="AlphaFoldDB" id="X1HI86"/>
<name>X1HI86_9ZZZZ</name>
<organism evidence="1">
    <name type="scientific">marine sediment metagenome</name>
    <dbReference type="NCBI Taxonomy" id="412755"/>
    <lineage>
        <taxon>unclassified sequences</taxon>
        <taxon>metagenomes</taxon>
        <taxon>ecological metagenomes</taxon>
    </lineage>
</organism>
<comment type="caution">
    <text evidence="1">The sequence shown here is derived from an EMBL/GenBank/DDBJ whole genome shotgun (WGS) entry which is preliminary data.</text>
</comment>